<comment type="caution">
    <text evidence="1">The sequence shown here is derived from an EMBL/GenBank/DDBJ whole genome shotgun (WGS) entry which is preliminary data.</text>
</comment>
<dbReference type="OrthoDB" id="9218147at2759"/>
<keyword evidence="2" id="KW-1185">Reference proteome</keyword>
<accession>V8NJ36</accession>
<reference evidence="1 2" key="1">
    <citation type="journal article" date="2013" name="Proc. Natl. Acad. Sci. U.S.A.">
        <title>The king cobra genome reveals dynamic gene evolution and adaptation in the snake venom system.</title>
        <authorList>
            <person name="Vonk F.J."/>
            <person name="Casewell N.R."/>
            <person name="Henkel C.V."/>
            <person name="Heimberg A.M."/>
            <person name="Jansen H.J."/>
            <person name="McCleary R.J."/>
            <person name="Kerkkamp H.M."/>
            <person name="Vos R.A."/>
            <person name="Guerreiro I."/>
            <person name="Calvete J.J."/>
            <person name="Wuster W."/>
            <person name="Woods A.E."/>
            <person name="Logan J.M."/>
            <person name="Harrison R.A."/>
            <person name="Castoe T.A."/>
            <person name="de Koning A.P."/>
            <person name="Pollock D.D."/>
            <person name="Yandell M."/>
            <person name="Calderon D."/>
            <person name="Renjifo C."/>
            <person name="Currier R.B."/>
            <person name="Salgado D."/>
            <person name="Pla D."/>
            <person name="Sanz L."/>
            <person name="Hyder A.S."/>
            <person name="Ribeiro J.M."/>
            <person name="Arntzen J.W."/>
            <person name="van den Thillart G.E."/>
            <person name="Boetzer M."/>
            <person name="Pirovano W."/>
            <person name="Dirks R.P."/>
            <person name="Spaink H.P."/>
            <person name="Duboule D."/>
            <person name="McGlinn E."/>
            <person name="Kini R.M."/>
            <person name="Richardson M.K."/>
        </authorList>
    </citation>
    <scope>NUCLEOTIDE SEQUENCE</scope>
    <source>
        <tissue evidence="1">Blood</tissue>
    </source>
</reference>
<dbReference type="AlphaFoldDB" id="V8NJ36"/>
<evidence type="ECO:0000313" key="2">
    <source>
        <dbReference type="Proteomes" id="UP000018936"/>
    </source>
</evidence>
<sequence>MTLTLHVIPTSPGNEEEKRSWLSCFPFLSSNLSGNRILRITQGAFQAWHGMQFLYKL</sequence>
<protein>
    <submittedName>
        <fullName evidence="1">Leucine-rich repeat-containing protein 37A3</fullName>
    </submittedName>
</protein>
<dbReference type="Proteomes" id="UP000018936">
    <property type="component" value="Unassembled WGS sequence"/>
</dbReference>
<gene>
    <name evidence="1" type="primary">LRRC37A3</name>
    <name evidence="1" type="ORF">L345_12585</name>
</gene>
<evidence type="ECO:0000313" key="1">
    <source>
        <dbReference type="EMBL" id="ETE61663.1"/>
    </source>
</evidence>
<proteinExistence type="predicted"/>
<organism evidence="1 2">
    <name type="scientific">Ophiophagus hannah</name>
    <name type="common">King cobra</name>
    <name type="synonym">Naja hannah</name>
    <dbReference type="NCBI Taxonomy" id="8665"/>
    <lineage>
        <taxon>Eukaryota</taxon>
        <taxon>Metazoa</taxon>
        <taxon>Chordata</taxon>
        <taxon>Craniata</taxon>
        <taxon>Vertebrata</taxon>
        <taxon>Euteleostomi</taxon>
        <taxon>Lepidosauria</taxon>
        <taxon>Squamata</taxon>
        <taxon>Bifurcata</taxon>
        <taxon>Unidentata</taxon>
        <taxon>Episquamata</taxon>
        <taxon>Toxicofera</taxon>
        <taxon>Serpentes</taxon>
        <taxon>Colubroidea</taxon>
        <taxon>Elapidae</taxon>
        <taxon>Elapinae</taxon>
        <taxon>Ophiophagus</taxon>
    </lineage>
</organism>
<dbReference type="EMBL" id="AZIM01003733">
    <property type="protein sequence ID" value="ETE61663.1"/>
    <property type="molecule type" value="Genomic_DNA"/>
</dbReference>
<name>V8NJ36_OPHHA</name>
<feature type="non-terminal residue" evidence="1">
    <location>
        <position position="1"/>
    </location>
</feature>